<dbReference type="InterPro" id="IPR018807">
    <property type="entry name" value="YJL171C/Tos1_N"/>
</dbReference>
<keyword evidence="4" id="KW-0732">Signal</keyword>
<dbReference type="InterPro" id="IPR018805">
    <property type="entry name" value="YJL171C/Tos1_C"/>
</dbReference>
<evidence type="ECO:0000256" key="4">
    <source>
        <dbReference type="ARBA" id="ARBA00022729"/>
    </source>
</evidence>
<evidence type="ECO:0000256" key="6">
    <source>
        <dbReference type="ARBA" id="ARBA00023295"/>
    </source>
</evidence>
<feature type="domain" description="Cell wall protein YJL171C/Tos1 N-terminal" evidence="10">
    <location>
        <begin position="346"/>
        <end position="394"/>
    </location>
</feature>
<accession>A0AAD9G303</accession>
<sequence>MARTSQLAHSRSAVNTSTDQLGPTTSLSTNQPVKMVRVFLALGGSLTVAAQVAVTMATSVSFVNDCSYDISLYDNSATETIAVGGSTSRNLADGFSGMFRNGNGTEATLAQFAISGGKAWYAISTVPPGAGNCTSYTDCAATTGKTGYNVALSITPNAGTTIVNSECAAVTCGSADCEGAYLYPTDSSKLRNCPDTVSIAVAFCPNGSSSATTTTTVVTDAPVATTEAPVAATETPVTTTAAPTEETEAPAATTETPAAMTATVASDADYTTGAVATGSSSSASTSPTTSTSTTTQSSASSSTSTQSTTQSSGTTSITQSSGSTGDFSSATISSSFAYTGTNAGSAAGTYGRVTEMTSCTTEDVSVLDPVGPMSEEVTMVFRGPMNIYNIAVFTGSSGSDWTKVSSYDASAGTQDNMVFMNNMNIDYTGANSSPQGYSTADGTATATESTIFGGSLADASDTSVTGGGPCVSTGCEVNIMTSTNCADDGSCVGYYDDMGFHGWDGGMKMFVTKVDMPTGSTANLPAIWMLNAQVVRASQYGCNCRGWGAVGGCGELDVAEVIETNTAQDKVSTHYYFYDGSVSPGGDNYAARPTDTVTYVTIYDNSGEGVVKIIEIGGDDFDFSVGSVSANTVSTWLSASSTMVKVFLALSAALVMAAPVAASVSVSFVNSCSYSVSLYDNSKTETIAAGSSTTRDLASGYNGMFRDGTGDEATLAEFSVTGGYTWYDISVIPPGSGSCTSYDACKEITGKSGYNVAMSIAPDTSSTKSVSSSCATLTCASEECSDAYLYPSDDTKTHSCPDTLPFTVTFCPGGSSSSTTTTSSSATQSTSQSTTTTSAPAATTATPEVQSDYESGTVTTSSDAPSTSTSTSTQAQISTSTSTTSTKTTSTGSAASFSSATISSSFVYNGTDAGSATGTYGKITEMSSCTTEDVSVSDPVGPFSEEVSMVFRGPLTLYNIAVFNATSGSDWTKVSSYSQNGTQENMVFMNNLNIDYTGAGSSPQGYSTADGSGTATSSTTFSGSLADASDSSVTGGGPCVSTGCEVNIMTETNCADEDGCIGYYDDMGFHGWDGGMKMFVTKVQMPTGDSVNRPAIWMLNAQVVRANQYGCNCRGEGSEGGCGELDIAEVIETNTDKDKVSTHYYFFDGSVSPGGDNYAARPTDSAVTYVTIIDNSGSGTIKIIELGGDDFDFDVDAVTADQVSSWVSASVENLLS</sequence>
<keyword evidence="7" id="KW-0961">Cell wall biogenesis/degradation</keyword>
<evidence type="ECO:0000313" key="11">
    <source>
        <dbReference type="EMBL" id="KAK1931169.1"/>
    </source>
</evidence>
<proteinExistence type="inferred from homology"/>
<dbReference type="GO" id="GO:0042973">
    <property type="term" value="F:glucan endo-1,3-beta-D-glucosidase activity"/>
    <property type="evidence" value="ECO:0007669"/>
    <property type="project" value="UniProtKB-EC"/>
</dbReference>
<dbReference type="PROSITE" id="PS51367">
    <property type="entry name" value="THAUMATIN_2"/>
    <property type="match status" value="2"/>
</dbReference>
<dbReference type="EC" id="3.2.1.39" evidence="3"/>
<comment type="similarity">
    <text evidence="2">Belongs to the PGA52 family.</text>
</comment>
<evidence type="ECO:0000256" key="1">
    <source>
        <dbReference type="ARBA" id="ARBA00000382"/>
    </source>
</evidence>
<evidence type="ECO:0000256" key="5">
    <source>
        <dbReference type="ARBA" id="ARBA00022801"/>
    </source>
</evidence>
<feature type="region of interest" description="Disordered" evidence="8">
    <location>
        <begin position="225"/>
        <end position="257"/>
    </location>
</feature>
<dbReference type="Pfam" id="PF10290">
    <property type="entry name" value="YJL171C_Tos1_N"/>
    <property type="match status" value="2"/>
</dbReference>
<dbReference type="SMART" id="SM00205">
    <property type="entry name" value="THN"/>
    <property type="match status" value="1"/>
</dbReference>
<evidence type="ECO:0000256" key="3">
    <source>
        <dbReference type="ARBA" id="ARBA00012780"/>
    </source>
</evidence>
<keyword evidence="6" id="KW-0326">Glycosidase</keyword>
<feature type="region of interest" description="Disordered" evidence="8">
    <location>
        <begin position="815"/>
        <end position="893"/>
    </location>
</feature>
<name>A0AAD9G303_9STRA</name>
<reference evidence="11" key="1">
    <citation type="submission" date="2023-08" db="EMBL/GenBank/DDBJ databases">
        <title>Reference Genome Resource for the Citrus Pathogen Phytophthora citrophthora.</title>
        <authorList>
            <person name="Moller H."/>
            <person name="Coetzee B."/>
            <person name="Rose L.J."/>
            <person name="Van Niekerk J.M."/>
        </authorList>
    </citation>
    <scope>NUCLEOTIDE SEQUENCE</scope>
    <source>
        <strain evidence="11">STE-U-9442</strain>
    </source>
</reference>
<dbReference type="GO" id="GO:0071555">
    <property type="term" value="P:cell wall organization"/>
    <property type="evidence" value="ECO:0007669"/>
    <property type="project" value="UniProtKB-KW"/>
</dbReference>
<evidence type="ECO:0000259" key="9">
    <source>
        <dbReference type="Pfam" id="PF10287"/>
    </source>
</evidence>
<dbReference type="AlphaFoldDB" id="A0AAD9G303"/>
<dbReference type="EMBL" id="JASMQC010000035">
    <property type="protein sequence ID" value="KAK1931169.1"/>
    <property type="molecule type" value="Genomic_DNA"/>
</dbReference>
<feature type="compositionally biased region" description="Low complexity" evidence="8">
    <location>
        <begin position="274"/>
        <end position="324"/>
    </location>
</feature>
<comment type="caution">
    <text evidence="11">The sequence shown here is derived from an EMBL/GenBank/DDBJ whole genome shotgun (WGS) entry which is preliminary data.</text>
</comment>
<dbReference type="InterPro" id="IPR037176">
    <property type="entry name" value="Osmotin/thaumatin-like_sf"/>
</dbReference>
<protein>
    <recommendedName>
        <fullName evidence="3">glucan endo-1,3-beta-D-glucosidase</fullName>
        <ecNumber evidence="3">3.2.1.39</ecNumber>
    </recommendedName>
</protein>
<comment type="catalytic activity">
    <reaction evidence="1">
        <text>Hydrolysis of (1-&gt;3)-beta-D-glucosidic linkages in (1-&gt;3)-beta-D-glucans.</text>
        <dbReference type="EC" id="3.2.1.39"/>
    </reaction>
</comment>
<evidence type="ECO:0000256" key="7">
    <source>
        <dbReference type="ARBA" id="ARBA00023316"/>
    </source>
</evidence>
<evidence type="ECO:0000256" key="8">
    <source>
        <dbReference type="SAM" id="MobiDB-lite"/>
    </source>
</evidence>
<dbReference type="PANTHER" id="PTHR31737:SF2">
    <property type="entry name" value="PROTEIN TOS1"/>
    <property type="match status" value="1"/>
</dbReference>
<dbReference type="Gene3D" id="2.60.110.10">
    <property type="entry name" value="Thaumatin"/>
    <property type="match status" value="1"/>
</dbReference>
<evidence type="ECO:0000256" key="2">
    <source>
        <dbReference type="ARBA" id="ARBA00006055"/>
    </source>
</evidence>
<keyword evidence="5" id="KW-0378">Hydrolase</keyword>
<dbReference type="SUPFAM" id="SSF49870">
    <property type="entry name" value="Osmotin, thaumatin-like protein"/>
    <property type="match status" value="2"/>
</dbReference>
<feature type="domain" description="Cell wall protein YJL171C/Tos1 C-terminal" evidence="9">
    <location>
        <begin position="969"/>
        <end position="1206"/>
    </location>
</feature>
<feature type="compositionally biased region" description="Low complexity" evidence="8">
    <location>
        <begin position="857"/>
        <end position="893"/>
    </location>
</feature>
<gene>
    <name evidence="11" type="ORF">P3T76_013358</name>
</gene>
<feature type="region of interest" description="Disordered" evidence="8">
    <location>
        <begin position="274"/>
        <end position="326"/>
    </location>
</feature>
<dbReference type="Proteomes" id="UP001259832">
    <property type="component" value="Unassembled WGS sequence"/>
</dbReference>
<evidence type="ECO:0000259" key="10">
    <source>
        <dbReference type="Pfam" id="PF10290"/>
    </source>
</evidence>
<keyword evidence="12" id="KW-1185">Reference proteome</keyword>
<feature type="region of interest" description="Disordered" evidence="8">
    <location>
        <begin position="1"/>
        <end position="27"/>
    </location>
</feature>
<organism evidence="11 12">
    <name type="scientific">Phytophthora citrophthora</name>
    <dbReference type="NCBI Taxonomy" id="4793"/>
    <lineage>
        <taxon>Eukaryota</taxon>
        <taxon>Sar</taxon>
        <taxon>Stramenopiles</taxon>
        <taxon>Oomycota</taxon>
        <taxon>Peronosporomycetes</taxon>
        <taxon>Peronosporales</taxon>
        <taxon>Peronosporaceae</taxon>
        <taxon>Phytophthora</taxon>
    </lineage>
</organism>
<feature type="domain" description="Cell wall protein YJL171C/Tos1 N-terminal" evidence="10">
    <location>
        <begin position="916"/>
        <end position="964"/>
    </location>
</feature>
<feature type="compositionally biased region" description="Low complexity" evidence="8">
    <location>
        <begin position="815"/>
        <end position="847"/>
    </location>
</feature>
<evidence type="ECO:0000313" key="12">
    <source>
        <dbReference type="Proteomes" id="UP001259832"/>
    </source>
</evidence>
<dbReference type="Pfam" id="PF10287">
    <property type="entry name" value="YJL171C_Tos1_C"/>
    <property type="match status" value="2"/>
</dbReference>
<dbReference type="InterPro" id="IPR001938">
    <property type="entry name" value="Thaumatin"/>
</dbReference>
<feature type="domain" description="Cell wall protein YJL171C/Tos1 C-terminal" evidence="9">
    <location>
        <begin position="399"/>
        <end position="636"/>
    </location>
</feature>
<dbReference type="PANTHER" id="PTHR31737">
    <property type="entry name" value="PROTEIN TOS1"/>
    <property type="match status" value="1"/>
</dbReference>